<evidence type="ECO:0000313" key="2">
    <source>
        <dbReference type="EMBL" id="MEJ8814682.1"/>
    </source>
</evidence>
<dbReference type="Proteomes" id="UP001365846">
    <property type="component" value="Unassembled WGS sequence"/>
</dbReference>
<protein>
    <submittedName>
        <fullName evidence="2">DUF1302 domain-containing protein</fullName>
    </submittedName>
</protein>
<evidence type="ECO:0000256" key="1">
    <source>
        <dbReference type="SAM" id="SignalP"/>
    </source>
</evidence>
<keyword evidence="3" id="KW-1185">Reference proteome</keyword>
<keyword evidence="1" id="KW-0732">Signal</keyword>
<reference evidence="2 3" key="1">
    <citation type="submission" date="2024-03" db="EMBL/GenBank/DDBJ databases">
        <title>Novel species of the genus Variovorax.</title>
        <authorList>
            <person name="Liu Q."/>
            <person name="Xin Y.-H."/>
        </authorList>
    </citation>
    <scope>NUCLEOTIDE SEQUENCE [LARGE SCALE GENOMIC DNA]</scope>
    <source>
        <strain evidence="2 3">KACC 18899</strain>
    </source>
</reference>
<accession>A0ABU8VNF2</accession>
<sequence>MKRTHRKSAAARQVALAALATFSGVHASAFEFDTGNPDLSVRWDNTFKYSAGWRLKDQDPALLRGPNTDDGDRNFNKGLISNRLDVLTELDAVYARRYGFRYSAAGWYDSVYNHPNDNPGFAGGAFPNQISVPYNEFTGATRDIHGRKAETLDAFAFAGFDLGSTSGTVRLGQHSLVWGESLFFGGNAIAGGMNSVDVIKLTSVPNTQFKEAIRPIPQLSGQLQFTPNVSVGAYYQFKWQPNRLPAVGSYFSGIDTNPEGGERLLLAGPGSPFAANALRLPDQRADDSGQGGLQLRLRSDETDYGVYLIRFHEKTQQQVISVGLVPSAFGGVIPGPYGYRLVYPEDITALGASASRTFGDVNVAIEGSIRHNQDLASTSGAVDASFFGGPANNNSSNPAYAVGRTAHVNLNAIWTVPRTALFNEASFMGEVAWNRVLSVTKNPGAVDANSTRDAVSMRMQFEPQYRQVLSGLDLGVPMGVGYTPNGSRSRALGIAMPPDGGGDLTLGVNGTYLGVWKFTAAYTHYFGSKGTLLDANNNFSYRQYLSDRDFFALSVSRTF</sequence>
<dbReference type="EMBL" id="JBBKZU010000014">
    <property type="protein sequence ID" value="MEJ8814682.1"/>
    <property type="molecule type" value="Genomic_DNA"/>
</dbReference>
<name>A0ABU8VNF2_9BURK</name>
<feature type="chain" id="PRO_5047299786" evidence="1">
    <location>
        <begin position="28"/>
        <end position="559"/>
    </location>
</feature>
<feature type="signal peptide" evidence="1">
    <location>
        <begin position="1"/>
        <end position="27"/>
    </location>
</feature>
<dbReference type="InterPro" id="IPR010727">
    <property type="entry name" value="DUF1302"/>
</dbReference>
<evidence type="ECO:0000313" key="3">
    <source>
        <dbReference type="Proteomes" id="UP001365846"/>
    </source>
</evidence>
<proteinExistence type="predicted"/>
<gene>
    <name evidence="2" type="ORF">WKW77_26665</name>
</gene>
<comment type="caution">
    <text evidence="2">The sequence shown here is derived from an EMBL/GenBank/DDBJ whole genome shotgun (WGS) entry which is preliminary data.</text>
</comment>
<dbReference type="Pfam" id="PF06980">
    <property type="entry name" value="DUF1302"/>
    <property type="match status" value="1"/>
</dbReference>
<dbReference type="RefSeq" id="WP_340359912.1">
    <property type="nucleotide sequence ID" value="NZ_JBBKZU010000014.1"/>
</dbReference>
<organism evidence="2 3">
    <name type="scientific">Variovorax ureilyticus</name>
    <dbReference type="NCBI Taxonomy" id="1836198"/>
    <lineage>
        <taxon>Bacteria</taxon>
        <taxon>Pseudomonadati</taxon>
        <taxon>Pseudomonadota</taxon>
        <taxon>Betaproteobacteria</taxon>
        <taxon>Burkholderiales</taxon>
        <taxon>Comamonadaceae</taxon>
        <taxon>Variovorax</taxon>
    </lineage>
</organism>